<dbReference type="Proteomes" id="UP001634394">
    <property type="component" value="Unassembled WGS sequence"/>
</dbReference>
<dbReference type="PROSITE" id="PS50240">
    <property type="entry name" value="TRYPSIN_DOM"/>
    <property type="match status" value="1"/>
</dbReference>
<dbReference type="EMBL" id="JBJQND010000012">
    <property type="protein sequence ID" value="KAL3859874.1"/>
    <property type="molecule type" value="Genomic_DNA"/>
</dbReference>
<dbReference type="SUPFAM" id="SSF50494">
    <property type="entry name" value="Trypsin-like serine proteases"/>
    <property type="match status" value="1"/>
</dbReference>
<gene>
    <name evidence="4" type="ORF">ACJMK2_010063</name>
</gene>
<evidence type="ECO:0000256" key="2">
    <source>
        <dbReference type="ARBA" id="ARBA00024195"/>
    </source>
</evidence>
<name>A0ABD3VE65_SINWO</name>
<evidence type="ECO:0000259" key="3">
    <source>
        <dbReference type="PROSITE" id="PS50240"/>
    </source>
</evidence>
<dbReference type="InterPro" id="IPR009003">
    <property type="entry name" value="Peptidase_S1_PA"/>
</dbReference>
<dbReference type="PANTHER" id="PTHR24256">
    <property type="entry name" value="TRYPTASE-RELATED"/>
    <property type="match status" value="1"/>
</dbReference>
<protein>
    <recommendedName>
        <fullName evidence="3">Peptidase S1 domain-containing protein</fullName>
    </recommendedName>
</protein>
<dbReference type="Pfam" id="PF00089">
    <property type="entry name" value="Trypsin"/>
    <property type="match status" value="1"/>
</dbReference>
<dbReference type="Gene3D" id="2.40.10.10">
    <property type="entry name" value="Trypsin-like serine proteases"/>
    <property type="match status" value="1"/>
</dbReference>
<organism evidence="4 5">
    <name type="scientific">Sinanodonta woodiana</name>
    <name type="common">Chinese pond mussel</name>
    <name type="synonym">Anodonta woodiana</name>
    <dbReference type="NCBI Taxonomy" id="1069815"/>
    <lineage>
        <taxon>Eukaryota</taxon>
        <taxon>Metazoa</taxon>
        <taxon>Spiralia</taxon>
        <taxon>Lophotrochozoa</taxon>
        <taxon>Mollusca</taxon>
        <taxon>Bivalvia</taxon>
        <taxon>Autobranchia</taxon>
        <taxon>Heteroconchia</taxon>
        <taxon>Palaeoheterodonta</taxon>
        <taxon>Unionida</taxon>
        <taxon>Unionoidea</taxon>
        <taxon>Unionidae</taxon>
        <taxon>Unioninae</taxon>
        <taxon>Sinanodonta</taxon>
    </lineage>
</organism>
<dbReference type="AlphaFoldDB" id="A0ABD3VE65"/>
<feature type="domain" description="Peptidase S1" evidence="3">
    <location>
        <begin position="1"/>
        <end position="97"/>
    </location>
</feature>
<evidence type="ECO:0000313" key="5">
    <source>
        <dbReference type="Proteomes" id="UP001634394"/>
    </source>
</evidence>
<dbReference type="InterPro" id="IPR043504">
    <property type="entry name" value="Peptidase_S1_PA_chymotrypsin"/>
</dbReference>
<sequence length="105" mass="11277">MQYPVMMVGDVRLISREVCSDYLQSTGVHLPYNAICSSSDSNVDSCHGDDGGMLVCADTDGKWLLLGIIISHGCHGVDPTIYVNVSAYSDWINKPDAQISSPIVG</sequence>
<dbReference type="InterPro" id="IPR001254">
    <property type="entry name" value="Trypsin_dom"/>
</dbReference>
<proteinExistence type="inferred from homology"/>
<comment type="caution">
    <text evidence="4">The sequence shown here is derived from an EMBL/GenBank/DDBJ whole genome shotgun (WGS) entry which is preliminary data.</text>
</comment>
<accession>A0ABD3VE65</accession>
<comment type="similarity">
    <text evidence="2">Belongs to the peptidase S1 family. CLIP subfamily.</text>
</comment>
<reference evidence="4 5" key="1">
    <citation type="submission" date="2024-11" db="EMBL/GenBank/DDBJ databases">
        <title>Chromosome-level genome assembly of the freshwater bivalve Anodonta woodiana.</title>
        <authorList>
            <person name="Chen X."/>
        </authorList>
    </citation>
    <scope>NUCLEOTIDE SEQUENCE [LARGE SCALE GENOMIC DNA]</scope>
    <source>
        <strain evidence="4">MN2024</strain>
        <tissue evidence="4">Gills</tissue>
    </source>
</reference>
<dbReference type="InterPro" id="IPR051487">
    <property type="entry name" value="Ser/Thr_Proteases_Immune/Dev"/>
</dbReference>
<evidence type="ECO:0000313" key="4">
    <source>
        <dbReference type="EMBL" id="KAL3859874.1"/>
    </source>
</evidence>
<evidence type="ECO:0000256" key="1">
    <source>
        <dbReference type="ARBA" id="ARBA00023157"/>
    </source>
</evidence>
<keyword evidence="5" id="KW-1185">Reference proteome</keyword>
<keyword evidence="1" id="KW-1015">Disulfide bond</keyword>